<dbReference type="InterPro" id="IPR036265">
    <property type="entry name" value="HIT-like_sf"/>
</dbReference>
<dbReference type="AlphaFoldDB" id="A0A0G0JJU4"/>
<dbReference type="InterPro" id="IPR001310">
    <property type="entry name" value="Histidine_triad_HIT"/>
</dbReference>
<dbReference type="STRING" id="1618481.US54_C0047G0002"/>
<evidence type="ECO:0000313" key="5">
    <source>
        <dbReference type="EMBL" id="KKQ37019.1"/>
    </source>
</evidence>
<comment type="caution">
    <text evidence="5">The sequence shown here is derived from an EMBL/GenBank/DDBJ whole genome shotgun (WGS) entry which is preliminary data.</text>
</comment>
<organism evidence="5 6">
    <name type="scientific">Candidatus Roizmanbacteria bacterium GW2011_GWA2_37_7</name>
    <dbReference type="NCBI Taxonomy" id="1618481"/>
    <lineage>
        <taxon>Bacteria</taxon>
        <taxon>Candidatus Roizmaniibacteriota</taxon>
    </lineage>
</organism>
<dbReference type="PANTHER" id="PTHR46648:SF1">
    <property type="entry name" value="ADENOSINE 5'-MONOPHOSPHORAMIDASE HNT1"/>
    <property type="match status" value="1"/>
</dbReference>
<reference evidence="5 6" key="1">
    <citation type="journal article" date="2015" name="Nature">
        <title>rRNA introns, odd ribosomes, and small enigmatic genomes across a large radiation of phyla.</title>
        <authorList>
            <person name="Brown C.T."/>
            <person name="Hug L.A."/>
            <person name="Thomas B.C."/>
            <person name="Sharon I."/>
            <person name="Castelle C.J."/>
            <person name="Singh A."/>
            <person name="Wilkins M.J."/>
            <person name="Williams K.H."/>
            <person name="Banfield J.F."/>
        </authorList>
    </citation>
    <scope>NUCLEOTIDE SEQUENCE [LARGE SCALE GENOMIC DNA]</scope>
</reference>
<dbReference type="Proteomes" id="UP000034471">
    <property type="component" value="Unassembled WGS sequence"/>
</dbReference>
<name>A0A0G0JJU4_9BACT</name>
<dbReference type="GO" id="GO:0009117">
    <property type="term" value="P:nucleotide metabolic process"/>
    <property type="evidence" value="ECO:0007669"/>
    <property type="project" value="TreeGrafter"/>
</dbReference>
<dbReference type="Pfam" id="PF01230">
    <property type="entry name" value="HIT"/>
    <property type="match status" value="1"/>
</dbReference>
<dbReference type="InterPro" id="IPR011146">
    <property type="entry name" value="HIT-like"/>
</dbReference>
<evidence type="ECO:0000259" key="4">
    <source>
        <dbReference type="PROSITE" id="PS51084"/>
    </source>
</evidence>
<feature type="short sequence motif" description="Histidine triad motif" evidence="2 3">
    <location>
        <begin position="90"/>
        <end position="94"/>
    </location>
</feature>
<dbReference type="Gene3D" id="3.30.428.10">
    <property type="entry name" value="HIT-like"/>
    <property type="match status" value="1"/>
</dbReference>
<sequence>MEDCIFCKIAKKELPCYMIYEDDTYISFLDIFPRVKGHALVIPKKHYRWVYDVPEYGEFWEVTKKIAVKIQKNLNCEYISFVTVGNEVPHAHIHIIPQWSGTLEGFHFGDVVATEKIELEKLAEKLIK</sequence>
<dbReference type="EMBL" id="LBTJ01000047">
    <property type="protein sequence ID" value="KKQ37019.1"/>
    <property type="molecule type" value="Genomic_DNA"/>
</dbReference>
<feature type="domain" description="HIT" evidence="4">
    <location>
        <begin position="5"/>
        <end position="105"/>
    </location>
</feature>
<accession>A0A0G0JJU4</accession>
<dbReference type="SUPFAM" id="SSF54197">
    <property type="entry name" value="HIT-like"/>
    <property type="match status" value="1"/>
</dbReference>
<evidence type="ECO:0000256" key="2">
    <source>
        <dbReference type="PIRSR" id="PIRSR601310-3"/>
    </source>
</evidence>
<evidence type="ECO:0000256" key="1">
    <source>
        <dbReference type="PIRSR" id="PIRSR601310-1"/>
    </source>
</evidence>
<proteinExistence type="predicted"/>
<feature type="active site" description="Tele-AMP-histidine intermediate" evidence="1">
    <location>
        <position position="92"/>
    </location>
</feature>
<dbReference type="PANTHER" id="PTHR46648">
    <property type="entry name" value="HIT FAMILY PROTEIN 1"/>
    <property type="match status" value="1"/>
</dbReference>
<evidence type="ECO:0000313" key="6">
    <source>
        <dbReference type="Proteomes" id="UP000034471"/>
    </source>
</evidence>
<protein>
    <submittedName>
        <fullName evidence="5">Histidine triad (HIT) protein</fullName>
    </submittedName>
</protein>
<dbReference type="PROSITE" id="PS51084">
    <property type="entry name" value="HIT_2"/>
    <property type="match status" value="1"/>
</dbReference>
<evidence type="ECO:0000256" key="3">
    <source>
        <dbReference type="PROSITE-ProRule" id="PRU00464"/>
    </source>
</evidence>
<dbReference type="GO" id="GO:0003824">
    <property type="term" value="F:catalytic activity"/>
    <property type="evidence" value="ECO:0007669"/>
    <property type="project" value="InterPro"/>
</dbReference>
<gene>
    <name evidence="5" type="ORF">US54_C0047G0002</name>
</gene>
<dbReference type="PRINTS" id="PR00332">
    <property type="entry name" value="HISTRIAD"/>
</dbReference>